<accession>A0A0M4MU97</accession>
<dbReference type="Proteomes" id="UP000057938">
    <property type="component" value="Chromosome"/>
</dbReference>
<dbReference type="RefSeq" id="WP_061925393.1">
    <property type="nucleotide sequence ID" value="NZ_CP012669.1"/>
</dbReference>
<feature type="transmembrane region" description="Helical" evidence="1">
    <location>
        <begin position="266"/>
        <end position="289"/>
    </location>
</feature>
<evidence type="ECO:0008006" key="4">
    <source>
        <dbReference type="Google" id="ProtNLM"/>
    </source>
</evidence>
<organism evidence="2 3">
    <name type="scientific">Altererythrobacter epoxidivorans</name>
    <dbReference type="NCBI Taxonomy" id="361183"/>
    <lineage>
        <taxon>Bacteria</taxon>
        <taxon>Pseudomonadati</taxon>
        <taxon>Pseudomonadota</taxon>
        <taxon>Alphaproteobacteria</taxon>
        <taxon>Sphingomonadales</taxon>
        <taxon>Erythrobacteraceae</taxon>
        <taxon>Altererythrobacter</taxon>
    </lineage>
</organism>
<keyword evidence="1" id="KW-0472">Membrane</keyword>
<protein>
    <recommendedName>
        <fullName evidence="4">Glycosyltransferase RgtA/B/C/D-like domain-containing protein</fullName>
    </recommendedName>
</protein>
<dbReference type="EMBL" id="CP012669">
    <property type="protein sequence ID" value="ALE17020.1"/>
    <property type="molecule type" value="Genomic_DNA"/>
</dbReference>
<dbReference type="AlphaFoldDB" id="A0A0M4MU97"/>
<evidence type="ECO:0000313" key="2">
    <source>
        <dbReference type="EMBL" id="ALE17020.1"/>
    </source>
</evidence>
<feature type="transmembrane region" description="Helical" evidence="1">
    <location>
        <begin position="172"/>
        <end position="200"/>
    </location>
</feature>
<dbReference type="OrthoDB" id="7714635at2"/>
<evidence type="ECO:0000256" key="1">
    <source>
        <dbReference type="SAM" id="Phobius"/>
    </source>
</evidence>
<keyword evidence="1" id="KW-1133">Transmembrane helix</keyword>
<proteinExistence type="predicted"/>
<dbReference type="KEGG" id="aep:AMC99_01730"/>
<dbReference type="STRING" id="361183.AMC99_01730"/>
<feature type="transmembrane region" description="Helical" evidence="1">
    <location>
        <begin position="94"/>
        <end position="115"/>
    </location>
</feature>
<evidence type="ECO:0000313" key="3">
    <source>
        <dbReference type="Proteomes" id="UP000057938"/>
    </source>
</evidence>
<feature type="transmembrane region" description="Helical" evidence="1">
    <location>
        <begin position="301"/>
        <end position="317"/>
    </location>
</feature>
<reference evidence="2 3" key="1">
    <citation type="submission" date="2015-09" db="EMBL/GenBank/DDBJ databases">
        <title>Complete genome sequence of a benzo[a]pyrene-degrading bacterium Altererythrobacter epoxidivorans CGMCC 1.7731T.</title>
        <authorList>
            <person name="Li Z."/>
            <person name="Cheng H."/>
            <person name="Huo Y."/>
            <person name="Xu X."/>
        </authorList>
    </citation>
    <scope>NUCLEOTIDE SEQUENCE [LARGE SCALE GENOMIC DNA]</scope>
    <source>
        <strain evidence="2 3">CGMCC 1.7731</strain>
    </source>
</reference>
<feature type="transmembrane region" description="Helical" evidence="1">
    <location>
        <begin position="27"/>
        <end position="48"/>
    </location>
</feature>
<keyword evidence="1" id="KW-0812">Transmembrane</keyword>
<feature type="transmembrane region" description="Helical" evidence="1">
    <location>
        <begin position="212"/>
        <end position="233"/>
    </location>
</feature>
<feature type="transmembrane region" description="Helical" evidence="1">
    <location>
        <begin position="347"/>
        <end position="366"/>
    </location>
</feature>
<sequence>MASAPILAVTPQNNGSAFFSRSLSRPLTLALFAMLAGMHLSMAFGRAINWDEFFFYGQVEMLARGEFLKPLQTIHTRLFVWIAALPGDEVDHIIVARLFMLASLGAIGASIYGVASKFTDKQNAALCSAAYLGAGLVLQHGTSFRVDPMAAALLSLALLVLARSQMNWFHALAMGALCGLAAMVTIKVVLWLPAFAAVGVMQWHERGWDKGYVVRVAASVFAAAASFASLYAFHSMGADPDQANAAAQDIASSSIAKMFGFFNTPYLIFMVKGALTAIILAIGIVLVPFRLAKIDAHWTRRLAIAGLFFPILTPFFYHNSAPYLYTFILPPVAMACALSMPVLTKRYGAAAVAAIIALNAAAVWIVDERGMTGAQQEVIGGVHEIFPEPVSYFDCCSMVSTFSKSNTFRTPWGIERYLASGRPAMLEAMQTKPVPLLLANDTLFTGLFDGDDAITFHPDDAAALRNTYIPLWGDVFVAGKIVSAGDQLTWNVLVPGTYTVEGNVLIDGVGHTDGDLVQLDRGDVKLENRDGTEARLLWGAGTKAPSRPFPEEYWTLF</sequence>
<name>A0A0M4MU97_9SPHN</name>
<gene>
    <name evidence="2" type="ORF">AMC99_01730</name>
</gene>
<keyword evidence="3" id="KW-1185">Reference proteome</keyword>
<dbReference type="PATRIC" id="fig|361183.4.peg.1700"/>